<dbReference type="EMBL" id="MN740152">
    <property type="protein sequence ID" value="QHT89819.1"/>
    <property type="molecule type" value="Genomic_DNA"/>
</dbReference>
<evidence type="ECO:0000313" key="1">
    <source>
        <dbReference type="EMBL" id="QHT89819.1"/>
    </source>
</evidence>
<dbReference type="Gene3D" id="2.160.20.10">
    <property type="entry name" value="Single-stranded right-handed beta-helix, Pectin lyase-like"/>
    <property type="match status" value="1"/>
</dbReference>
<dbReference type="Gene3D" id="4.10.1090.10">
    <property type="entry name" value="Endosialidase, domain 4"/>
    <property type="match status" value="1"/>
</dbReference>
<organism evidence="1">
    <name type="scientific">viral metagenome</name>
    <dbReference type="NCBI Taxonomy" id="1070528"/>
    <lineage>
        <taxon>unclassified sequences</taxon>
        <taxon>metagenomes</taxon>
        <taxon>organismal metagenomes</taxon>
    </lineage>
</organism>
<protein>
    <submittedName>
        <fullName evidence="1">Uncharacterized protein</fullName>
    </submittedName>
</protein>
<name>A0A6C0IAQ1_9ZZZZ</name>
<accession>A0A6C0IAQ1</accession>
<dbReference type="InterPro" id="IPR044914">
    <property type="entry name" value="Endosialidase_C_dom_sf"/>
</dbReference>
<dbReference type="AlphaFoldDB" id="A0A6C0IAQ1"/>
<proteinExistence type="predicted"/>
<sequence length="890" mass="93797">MNASQLTDYKRLQKIICDLRSEDKTGYYTKDNDLIPDTDNVYTLGDSNHRFHSLYVGPGTIYMGDAGQSAISVNNCNVLLCKPGLAAPYIEFTNSCNPNDTESIKSGIHVYYNVACNDLWKRYPDGSNAPFGTVRGETGPRGPEWIFSNSLIPTQVGLNIGSTTYNVSNLYLSNSLFLNTIPITAGGGFVSISGVPIATRTDITNGVSSLSSIVSYGLSTVYSPYGISSLSSIVSYGLSTVYSPYGISSLSSIVSYGLSTVYSPYGVSSLSSIVSYGLSTVYSPYGVSSLSSIVSYGLSTVYSPYGVSSLSSIVSYGLSTVYSPYGVSSLSSIVSYGLSTVYSPYGISSLSSIVSYGLSTVYSPYGVSSLSSIVSYGLSTVYSPYGVSSLSSIVSYGLSTVYSPYGISSLSSIVSYGLSTVYSPYGISSLSSIVSYGLSSVLGTGNASGVSSLSSIVSYGLSSIINSNTLQPLMGGVLRVDQLYGDDTLAVANGNHYQIAFKTIGTAMAHAQAGECIYVLPGTYNEKIVFSNNVSLRGINTPSVKIQQLGCTVPTTLVTFAQNNRLEDVTLDLTSSNSNATPLIGIFMSNISDPITSTKMRGIVVNVDNSAMTCNVPTTVYGIYTTGNSSILPVSSDDIERSTVNVTSSGPGAKRGIYNDGSNGFRGRNTNIFCKDNPAYPNTSNGTYYGIETNHVNALINAKSSTSYGYAYVAGNNAADMSQTLGTISLAGTDLPNRTGNGKGFTNSTAQPSIPFSISGEPDGYLFTYLIPGTITGANSDIASYYGIRCPTISMIDQFAFQCQSITPGSVASMSVAAMLYKNSILQSNFTLILSNGGSIFTSTSNLSLTITKNDSYAIVLSNIGTNNFKKAGAGNYYSINYPLVTLSFY</sequence>
<dbReference type="InterPro" id="IPR012334">
    <property type="entry name" value="Pectin_lyas_fold"/>
</dbReference>
<reference evidence="1" key="1">
    <citation type="journal article" date="2020" name="Nature">
        <title>Giant virus diversity and host interactions through global metagenomics.</title>
        <authorList>
            <person name="Schulz F."/>
            <person name="Roux S."/>
            <person name="Paez-Espino D."/>
            <person name="Jungbluth S."/>
            <person name="Walsh D.A."/>
            <person name="Denef V.J."/>
            <person name="McMahon K.D."/>
            <person name="Konstantinidis K.T."/>
            <person name="Eloe-Fadrosh E.A."/>
            <person name="Kyrpides N.C."/>
            <person name="Woyke T."/>
        </authorList>
    </citation>
    <scope>NUCLEOTIDE SEQUENCE</scope>
    <source>
        <strain evidence="1">GVMAG-M-3300023184-62</strain>
    </source>
</reference>